<dbReference type="Pfam" id="PF00128">
    <property type="entry name" value="Alpha-amylase"/>
    <property type="match status" value="1"/>
</dbReference>
<dbReference type="Pfam" id="PF02806">
    <property type="entry name" value="Alpha-amylase_C"/>
    <property type="match status" value="1"/>
</dbReference>
<dbReference type="SMART" id="SM00642">
    <property type="entry name" value="Aamy"/>
    <property type="match status" value="1"/>
</dbReference>
<evidence type="ECO:0000313" key="7">
    <source>
        <dbReference type="Proteomes" id="UP000627781"/>
    </source>
</evidence>
<sequence>MNEKIFKKTTWVTLIMFFFTLFNNVSLNKVSAESESNEIIKANSVAVLVGNLMKDNNLGDDWNPKNYLGKLREYKNGVYEATFKLKASEKYEYKIAMNGTLEESYGKDVGNGNIALNLKEDKEVTFRFDYKNKKIYDSVNNPEQFKSKAILTGEVDKCFGGKSWDPSDDNFKLDYVGGGIYKKTFKVVKAGTMEYKVAYNGAWNNGEGVNNEKVIIPEGTESVTFFSDYTGNVTGNSIDKPEISKNISLIGTVRSGNGDWDESNRNFDMYQLGSSEFIYTSILKAGNYEYKGIVNYSFKDGGIPKGSNVSLSLDKEQNVVFIADLKEGTIIDSINNPNEVALKLGLKSKTVEMKSPLLNSNGTITFNYKNPNAKQVYLSSNVNDWSKNGTSLTKADDGVWSTTIRVGDDAKEIQYKFIVDGQEVLDPCNKETKEGNSIFNFPKYDGRQVTIPGSLATGIQGTDGTWNPADKALLLDYVGNGNYMKTFKSVKAGRYEYKVAINLKWDPENYGANGIARGANISIVVPKTMDVTFFYNDDSHKVVTDLEYRVLDITLNDGEKTLQKLTDEKLNGVYSGKVELKKGTYDNLNLTVKGDGERKVKLDKLVLDQDRTVTFSYDPKTQICFNDASNEKIDNGGIYYNSRLDEYKKPYGAVSVETPITFSLKVKKDMAKEVKMILSTPSGINVVDMNKNGGYEDNSDKWTSIYTPQTIGTFSYYFVVSNGSDVKAYGDDDGYFAEGKVGNLGEVKNYEFNVCTKDFKTPDWLKNGVIYQIYPDRFFNGDKDNDYIQKYARGTTPYEFASDWYSLPKDPQLMNKEGYPSNANKGDINTWSNDLYGGDIKGIEDKIKYLKAVGVTILYLNPVAQSISSHRYDTTDYTKIDHQLGEMEDFVNLAKAAKENNMHIILDGVFNHVSDDSVYFDRYGKYVAKGRPLGAYQYWSHVYDEVNNNGLSLNDAEKKITDYYNSIGITDLHYKDWFIISNVKVMEKDSQGNETGKYTYGYEGWSGFESMPVIQALNGSEYNVKTWANEIIDGDNSVARQWLREGSNGWRIDVANEVSDETWRAFRKTVKGEGDNAIIGEIWTDASNYILGDMYDSVMNYRFRGAVLNFVKGSQDDNKTAVTAKDSMNELEKMREQYPREALEAMMNLMGSHDTQRVLSALDGYQKSTRGFANPATDLAKAKMRLIPFLQMTYIGAPTIYYGDEIGMVGCDDPDNRRGFTWGKGDKELVEWYGKLAAIRSAYSSLRTGEVNVSEVQTEFQNDVMAYVRNDEDSKVLVVANRKENEIMTTLTVPTIKDGTKLTNILNTGESCVVKDGKVTVKIPAFGGVILADKVKEINFNKDDLKDAYSSNSIVQNRKVPDTDKQIEEKISKSENGSEVVISNMNEGISTNLLEYIVNSGKNLKIVIQRGNIKITVKDVGKLNETLKSQGLTDFQITVSDRLVNDIKNQNIIDKFNIKTNLKDGVLGTDMILEVSVDKNYEGKELYCYYVEGNGSFVQVGKGEVKDSIFTFTTNHFSDYVILDKEVTSNDNRNVVKDGANNTTDKDNSGNTNITSGVKTGDKVSGNEVMLLMCMLFISFVGMKCLIKKKKA</sequence>
<dbReference type="PANTHER" id="PTHR10357:SF210">
    <property type="entry name" value="MALTODEXTRIN GLUCOSIDASE"/>
    <property type="match status" value="1"/>
</dbReference>
<comment type="caution">
    <text evidence="6">The sequence shown here is derived from an EMBL/GenBank/DDBJ whole genome shotgun (WGS) entry which is preliminary data.</text>
</comment>
<accession>A0ABR8PNP1</accession>
<keyword evidence="7" id="KW-1185">Reference proteome</keyword>
<dbReference type="Gene3D" id="3.20.20.80">
    <property type="entry name" value="Glycosidases"/>
    <property type="match status" value="1"/>
</dbReference>
<dbReference type="RefSeq" id="WP_191767443.1">
    <property type="nucleotide sequence ID" value="NZ_JACSRA010000001.1"/>
</dbReference>
<dbReference type="InterPro" id="IPR013780">
    <property type="entry name" value="Glyco_hydro_b"/>
</dbReference>
<keyword evidence="4" id="KW-1133">Transmembrane helix</keyword>
<feature type="transmembrane region" description="Helical" evidence="4">
    <location>
        <begin position="1569"/>
        <end position="1587"/>
    </location>
</feature>
<evidence type="ECO:0000256" key="1">
    <source>
        <dbReference type="ARBA" id="ARBA00022801"/>
    </source>
</evidence>
<keyword evidence="1" id="KW-0378">Hydrolase</keyword>
<dbReference type="InterPro" id="IPR014756">
    <property type="entry name" value="Ig_E-set"/>
</dbReference>
<evidence type="ECO:0000259" key="5">
    <source>
        <dbReference type="SMART" id="SM00642"/>
    </source>
</evidence>
<dbReference type="CDD" id="cd12962">
    <property type="entry name" value="X25_BaPul_like"/>
    <property type="match status" value="1"/>
</dbReference>
<name>A0ABR8PNP1_9CLOT</name>
<organism evidence="6 7">
    <name type="scientific">Clostridium cibarium</name>
    <dbReference type="NCBI Taxonomy" id="2762247"/>
    <lineage>
        <taxon>Bacteria</taxon>
        <taxon>Bacillati</taxon>
        <taxon>Bacillota</taxon>
        <taxon>Clostridia</taxon>
        <taxon>Eubacteriales</taxon>
        <taxon>Clostridiaceae</taxon>
        <taxon>Clostridium</taxon>
    </lineage>
</organism>
<evidence type="ECO:0000256" key="3">
    <source>
        <dbReference type="SAM" id="MobiDB-lite"/>
    </source>
</evidence>
<proteinExistence type="predicted"/>
<dbReference type="InterPro" id="IPR006048">
    <property type="entry name" value="A-amylase/branching_C"/>
</dbReference>
<evidence type="ECO:0000313" key="6">
    <source>
        <dbReference type="EMBL" id="MBD7909806.1"/>
    </source>
</evidence>
<keyword evidence="4" id="KW-0812">Transmembrane</keyword>
<dbReference type="Pfam" id="PF22058">
    <property type="entry name" value="X25_BaPul_like"/>
    <property type="match status" value="4"/>
</dbReference>
<reference evidence="6 7" key="1">
    <citation type="submission" date="2020-08" db="EMBL/GenBank/DDBJ databases">
        <title>A Genomic Blueprint of the Chicken Gut Microbiome.</title>
        <authorList>
            <person name="Gilroy R."/>
            <person name="Ravi A."/>
            <person name="Getino M."/>
            <person name="Pursley I."/>
            <person name="Horton D.L."/>
            <person name="Alikhan N.-F."/>
            <person name="Baker D."/>
            <person name="Gharbi K."/>
            <person name="Hall N."/>
            <person name="Watson M."/>
            <person name="Adriaenssens E.M."/>
            <person name="Foster-Nyarko E."/>
            <person name="Jarju S."/>
            <person name="Secka A."/>
            <person name="Antonio M."/>
            <person name="Oren A."/>
            <person name="Chaudhuri R."/>
            <person name="La Ragione R.M."/>
            <person name="Hildebrand F."/>
            <person name="Pallen M.J."/>
        </authorList>
    </citation>
    <scope>NUCLEOTIDE SEQUENCE [LARGE SCALE GENOMIC DNA]</scope>
    <source>
        <strain evidence="6 7">Sa3CVN1</strain>
    </source>
</reference>
<dbReference type="Gene3D" id="2.60.40.1180">
    <property type="entry name" value="Golgi alpha-mannosidase II"/>
    <property type="match status" value="1"/>
</dbReference>
<dbReference type="PANTHER" id="PTHR10357">
    <property type="entry name" value="ALPHA-AMYLASE FAMILY MEMBER"/>
    <property type="match status" value="1"/>
</dbReference>
<dbReference type="InterPro" id="IPR013783">
    <property type="entry name" value="Ig-like_fold"/>
</dbReference>
<dbReference type="InterPro" id="IPR006047">
    <property type="entry name" value="GH13_cat_dom"/>
</dbReference>
<dbReference type="Gene3D" id="2.60.40.10">
    <property type="entry name" value="Immunoglobulins"/>
    <property type="match status" value="6"/>
</dbReference>
<protein>
    <submittedName>
        <fullName evidence="6">Alpha amylase C-terminal domain-containing protein</fullName>
    </submittedName>
</protein>
<evidence type="ECO:0000256" key="2">
    <source>
        <dbReference type="ARBA" id="ARBA00023295"/>
    </source>
</evidence>
<feature type="domain" description="Glycosyl hydrolase family 13 catalytic" evidence="5">
    <location>
        <begin position="772"/>
        <end position="1240"/>
    </location>
</feature>
<dbReference type="SUPFAM" id="SSF51445">
    <property type="entry name" value="(Trans)glycosidases"/>
    <property type="match status" value="1"/>
</dbReference>
<dbReference type="InterPro" id="IPR054409">
    <property type="entry name" value="X25_BaPul-like"/>
</dbReference>
<dbReference type="SUPFAM" id="SSF81296">
    <property type="entry name" value="E set domains"/>
    <property type="match status" value="2"/>
</dbReference>
<dbReference type="SUPFAM" id="SSF51011">
    <property type="entry name" value="Glycosyl hydrolase domain"/>
    <property type="match status" value="1"/>
</dbReference>
<dbReference type="InterPro" id="IPR017853">
    <property type="entry name" value="GH"/>
</dbReference>
<feature type="region of interest" description="Disordered" evidence="3">
    <location>
        <begin position="1535"/>
        <end position="1555"/>
    </location>
</feature>
<gene>
    <name evidence="6" type="ORF">H9661_00425</name>
</gene>
<dbReference type="EMBL" id="JACSRA010000001">
    <property type="protein sequence ID" value="MBD7909806.1"/>
    <property type="molecule type" value="Genomic_DNA"/>
</dbReference>
<dbReference type="CDD" id="cd11338">
    <property type="entry name" value="AmyAc_CMD"/>
    <property type="match status" value="1"/>
</dbReference>
<evidence type="ECO:0000256" key="4">
    <source>
        <dbReference type="SAM" id="Phobius"/>
    </source>
</evidence>
<keyword evidence="4" id="KW-0472">Membrane</keyword>
<dbReference type="Proteomes" id="UP000627781">
    <property type="component" value="Unassembled WGS sequence"/>
</dbReference>
<keyword evidence="2" id="KW-0326">Glycosidase</keyword>